<protein>
    <recommendedName>
        <fullName evidence="5">Arsenite methyltransferase</fullName>
        <ecNumber evidence="4">2.1.1.137</ecNumber>
    </recommendedName>
</protein>
<dbReference type="AlphaFoldDB" id="A0A239J888"/>
<dbReference type="GO" id="GO:0030791">
    <property type="term" value="F:arsenite methyltransferase activity"/>
    <property type="evidence" value="ECO:0007669"/>
    <property type="project" value="UniProtKB-EC"/>
</dbReference>
<feature type="domain" description="Methyltransferase" evidence="9">
    <location>
        <begin position="68"/>
        <end position="189"/>
    </location>
</feature>
<accession>A0A239J888</accession>
<dbReference type="EMBL" id="FZPD01000003">
    <property type="protein sequence ID" value="SNT02077.1"/>
    <property type="molecule type" value="Genomic_DNA"/>
</dbReference>
<dbReference type="Pfam" id="PF13847">
    <property type="entry name" value="Methyltransf_31"/>
    <property type="match status" value="1"/>
</dbReference>
<dbReference type="GO" id="GO:0032259">
    <property type="term" value="P:methylation"/>
    <property type="evidence" value="ECO:0007669"/>
    <property type="project" value="UniProtKB-KW"/>
</dbReference>
<evidence type="ECO:0000313" key="10">
    <source>
        <dbReference type="EMBL" id="SNT02077.1"/>
    </source>
</evidence>
<evidence type="ECO:0000256" key="3">
    <source>
        <dbReference type="ARBA" id="ARBA00034487"/>
    </source>
</evidence>
<dbReference type="OrthoDB" id="9808140at2"/>
<dbReference type="Proteomes" id="UP000198393">
    <property type="component" value="Unassembled WGS sequence"/>
</dbReference>
<dbReference type="PANTHER" id="PTHR43675:SF8">
    <property type="entry name" value="ARSENITE METHYLTRANSFERASE"/>
    <property type="match status" value="1"/>
</dbReference>
<comment type="catalytic activity">
    <reaction evidence="7">
        <text>arsenic triglutathione + 2 [thioredoxin]-dithiol + 2 S-adenosyl-L-methionine + H2O = dimethylarsinous acid + 2 [thioredoxin]-disulfide + 3 glutathione + 2 S-adenosyl-L-homocysteine + 2 H(+)</text>
        <dbReference type="Rhea" id="RHEA:69464"/>
        <dbReference type="Rhea" id="RHEA-COMP:10698"/>
        <dbReference type="Rhea" id="RHEA-COMP:10700"/>
        <dbReference type="ChEBI" id="CHEBI:15377"/>
        <dbReference type="ChEBI" id="CHEBI:15378"/>
        <dbReference type="ChEBI" id="CHEBI:23808"/>
        <dbReference type="ChEBI" id="CHEBI:29950"/>
        <dbReference type="ChEBI" id="CHEBI:50058"/>
        <dbReference type="ChEBI" id="CHEBI:57856"/>
        <dbReference type="ChEBI" id="CHEBI:57925"/>
        <dbReference type="ChEBI" id="CHEBI:59789"/>
        <dbReference type="ChEBI" id="CHEBI:183640"/>
        <dbReference type="EC" id="2.1.1.137"/>
    </reaction>
</comment>
<comment type="catalytic activity">
    <reaction evidence="8">
        <text>arsenic triglutathione + 3 [thioredoxin]-dithiol + 3 S-adenosyl-L-methionine = trimethylarsine + 3 [thioredoxin]-disulfide + 3 glutathione + 3 S-adenosyl-L-homocysteine + 3 H(+)</text>
        <dbReference type="Rhea" id="RHEA:69432"/>
        <dbReference type="Rhea" id="RHEA-COMP:10698"/>
        <dbReference type="Rhea" id="RHEA-COMP:10700"/>
        <dbReference type="ChEBI" id="CHEBI:15378"/>
        <dbReference type="ChEBI" id="CHEBI:27130"/>
        <dbReference type="ChEBI" id="CHEBI:29950"/>
        <dbReference type="ChEBI" id="CHEBI:50058"/>
        <dbReference type="ChEBI" id="CHEBI:57856"/>
        <dbReference type="ChEBI" id="CHEBI:57925"/>
        <dbReference type="ChEBI" id="CHEBI:59789"/>
        <dbReference type="ChEBI" id="CHEBI:183640"/>
        <dbReference type="EC" id="2.1.1.137"/>
    </reaction>
</comment>
<dbReference type="Gene3D" id="3.40.50.150">
    <property type="entry name" value="Vaccinia Virus protein VP39"/>
    <property type="match status" value="1"/>
</dbReference>
<evidence type="ECO:0000313" key="11">
    <source>
        <dbReference type="Proteomes" id="UP000198393"/>
    </source>
</evidence>
<evidence type="ECO:0000256" key="7">
    <source>
        <dbReference type="ARBA" id="ARBA00047943"/>
    </source>
</evidence>
<comment type="similarity">
    <text evidence="3">Belongs to the methyltransferase superfamily. Arsenite methyltransferase family.</text>
</comment>
<keyword evidence="2" id="KW-0949">S-adenosyl-L-methionine</keyword>
<evidence type="ECO:0000256" key="1">
    <source>
        <dbReference type="ARBA" id="ARBA00022679"/>
    </source>
</evidence>
<name>A0A239J888_EKHLU</name>
<dbReference type="PANTHER" id="PTHR43675">
    <property type="entry name" value="ARSENITE METHYLTRANSFERASE"/>
    <property type="match status" value="1"/>
</dbReference>
<keyword evidence="1 10" id="KW-0808">Transferase</keyword>
<evidence type="ECO:0000256" key="4">
    <source>
        <dbReference type="ARBA" id="ARBA00034521"/>
    </source>
</evidence>
<organism evidence="10 11">
    <name type="scientific">Ekhidna lutea</name>
    <dbReference type="NCBI Taxonomy" id="447679"/>
    <lineage>
        <taxon>Bacteria</taxon>
        <taxon>Pseudomonadati</taxon>
        <taxon>Bacteroidota</taxon>
        <taxon>Cytophagia</taxon>
        <taxon>Cytophagales</taxon>
        <taxon>Reichenbachiellaceae</taxon>
        <taxon>Ekhidna</taxon>
    </lineage>
</organism>
<reference evidence="10 11" key="1">
    <citation type="submission" date="2017-06" db="EMBL/GenBank/DDBJ databases">
        <authorList>
            <person name="Kim H.J."/>
            <person name="Triplett B.A."/>
        </authorList>
    </citation>
    <scope>NUCLEOTIDE SEQUENCE [LARGE SCALE GENOMIC DNA]</scope>
    <source>
        <strain evidence="10 11">DSM 19307</strain>
    </source>
</reference>
<dbReference type="InterPro" id="IPR025714">
    <property type="entry name" value="Methyltranfer_dom"/>
</dbReference>
<gene>
    <name evidence="10" type="ORF">SAMN05421640_2038</name>
</gene>
<dbReference type="SUPFAM" id="SSF53335">
    <property type="entry name" value="S-adenosyl-L-methionine-dependent methyltransferases"/>
    <property type="match status" value="1"/>
</dbReference>
<evidence type="ECO:0000256" key="5">
    <source>
        <dbReference type="ARBA" id="ARBA00034545"/>
    </source>
</evidence>
<keyword evidence="11" id="KW-1185">Reference proteome</keyword>
<evidence type="ECO:0000256" key="2">
    <source>
        <dbReference type="ARBA" id="ARBA00022691"/>
    </source>
</evidence>
<keyword evidence="10" id="KW-0489">Methyltransferase</keyword>
<dbReference type="EC" id="2.1.1.137" evidence="4"/>
<dbReference type="RefSeq" id="WP_089356754.1">
    <property type="nucleotide sequence ID" value="NZ_FZPD01000003.1"/>
</dbReference>
<proteinExistence type="inferred from homology"/>
<dbReference type="CDD" id="cd02440">
    <property type="entry name" value="AdoMet_MTases"/>
    <property type="match status" value="1"/>
</dbReference>
<evidence type="ECO:0000256" key="8">
    <source>
        <dbReference type="ARBA" id="ARBA00048428"/>
    </source>
</evidence>
<comment type="catalytic activity">
    <reaction evidence="6">
        <text>arsenic triglutathione + [thioredoxin]-dithiol + S-adenosyl-L-methionine + 2 H2O = methylarsonous acid + [thioredoxin]-disulfide + 3 glutathione + S-adenosyl-L-homocysteine + H(+)</text>
        <dbReference type="Rhea" id="RHEA:69460"/>
        <dbReference type="Rhea" id="RHEA-COMP:10698"/>
        <dbReference type="Rhea" id="RHEA-COMP:10700"/>
        <dbReference type="ChEBI" id="CHEBI:15377"/>
        <dbReference type="ChEBI" id="CHEBI:15378"/>
        <dbReference type="ChEBI" id="CHEBI:17826"/>
        <dbReference type="ChEBI" id="CHEBI:29950"/>
        <dbReference type="ChEBI" id="CHEBI:50058"/>
        <dbReference type="ChEBI" id="CHEBI:57856"/>
        <dbReference type="ChEBI" id="CHEBI:57925"/>
        <dbReference type="ChEBI" id="CHEBI:59789"/>
        <dbReference type="ChEBI" id="CHEBI:183640"/>
        <dbReference type="EC" id="2.1.1.137"/>
    </reaction>
</comment>
<dbReference type="InterPro" id="IPR029063">
    <property type="entry name" value="SAM-dependent_MTases_sf"/>
</dbReference>
<evidence type="ECO:0000256" key="6">
    <source>
        <dbReference type="ARBA" id="ARBA00047941"/>
    </source>
</evidence>
<evidence type="ECO:0000259" key="9">
    <source>
        <dbReference type="Pfam" id="PF13847"/>
    </source>
</evidence>
<dbReference type="InterPro" id="IPR026669">
    <property type="entry name" value="Arsenite_MeTrfase-like"/>
</dbReference>
<sequence length="284" mass="32572">MNRIIKFKESIFEKIDRLFIRIDKGHLRRTSSLKLIPAFQMRRGGKVSYAEWAYVIGIFHTLIDQNSSPKCQILDVGCGTGLLGIAAYNRVMSGGSYTGINVNEKDVEFCRSNFKNGEYDFIHLDTYNATYANNQQKQPIPWNLSNQSYDVITALSVWTHFNENDARYYLNEASRVLKGEGRAIISFFILDKYYDTFLKNKSAIPQHNALSFDWTFNADAYDSCNWKTTKWALSPEDAIAINEDGLNSLLQESGLEIDGNYPGTWKNYPGLYFQDILILKRKNA</sequence>